<dbReference type="VEuPathDB" id="FungiDB:P170DRAFT_470178"/>
<dbReference type="GO" id="GO:0071944">
    <property type="term" value="C:cell periphery"/>
    <property type="evidence" value="ECO:0007669"/>
    <property type="project" value="UniProtKB-ARBA"/>
</dbReference>
<dbReference type="Gene3D" id="2.120.10.80">
    <property type="entry name" value="Kelch-type beta propeller"/>
    <property type="match status" value="1"/>
</dbReference>
<dbReference type="GeneID" id="36560419"/>
<dbReference type="PANTHER" id="PTHR15549">
    <property type="entry name" value="PAIRED IMMUNOGLOBULIN-LIKE TYPE 2 RECEPTOR"/>
    <property type="match status" value="1"/>
</dbReference>
<evidence type="ECO:0000256" key="2">
    <source>
        <dbReference type="ARBA" id="ARBA00022692"/>
    </source>
</evidence>
<gene>
    <name evidence="7" type="ORF">P170DRAFT_470178</name>
</gene>
<name>A0A2I2GPD4_9EURO</name>
<dbReference type="Proteomes" id="UP000234275">
    <property type="component" value="Unassembled WGS sequence"/>
</dbReference>
<feature type="region of interest" description="Disordered" evidence="5">
    <location>
        <begin position="399"/>
        <end position="430"/>
    </location>
</feature>
<comment type="subcellular location">
    <subcellularLocation>
        <location evidence="1">Membrane</location>
        <topology evidence="1">Single-pass membrane protein</topology>
    </subcellularLocation>
</comment>
<keyword evidence="2 6" id="KW-0812">Transmembrane</keyword>
<evidence type="ECO:0000313" key="8">
    <source>
        <dbReference type="Proteomes" id="UP000234275"/>
    </source>
</evidence>
<proteinExistence type="predicted"/>
<feature type="transmembrane region" description="Helical" evidence="6">
    <location>
        <begin position="433"/>
        <end position="456"/>
    </location>
</feature>
<keyword evidence="4 6" id="KW-0472">Membrane</keyword>
<dbReference type="RefSeq" id="XP_024710035.1">
    <property type="nucleotide sequence ID" value="XM_024852721.1"/>
</dbReference>
<dbReference type="EMBL" id="MSFO01000001">
    <property type="protein sequence ID" value="PLB54733.1"/>
    <property type="molecule type" value="Genomic_DNA"/>
</dbReference>
<evidence type="ECO:0000256" key="5">
    <source>
        <dbReference type="SAM" id="MobiDB-lite"/>
    </source>
</evidence>
<dbReference type="InterPro" id="IPR051694">
    <property type="entry name" value="Immunoregulatory_rcpt-like"/>
</dbReference>
<reference evidence="7 8" key="1">
    <citation type="submission" date="2016-12" db="EMBL/GenBank/DDBJ databases">
        <title>The genomes of Aspergillus section Nigri reveals drivers in fungal speciation.</title>
        <authorList>
            <consortium name="DOE Joint Genome Institute"/>
            <person name="Vesth T.C."/>
            <person name="Nybo J."/>
            <person name="Theobald S."/>
            <person name="Brandl J."/>
            <person name="Frisvad J.C."/>
            <person name="Nielsen K.F."/>
            <person name="Lyhne E.K."/>
            <person name="Kogle M.E."/>
            <person name="Kuo A."/>
            <person name="Riley R."/>
            <person name="Clum A."/>
            <person name="Nolan M."/>
            <person name="Lipzen A."/>
            <person name="Salamov A."/>
            <person name="Henrissat B."/>
            <person name="Wiebenga A."/>
            <person name="De Vries R.P."/>
            <person name="Grigoriev I.V."/>
            <person name="Mortensen U.H."/>
            <person name="Andersen M.R."/>
            <person name="Baker S.E."/>
        </authorList>
    </citation>
    <scope>NUCLEOTIDE SEQUENCE [LARGE SCALE GENOMIC DNA]</scope>
    <source>
        <strain evidence="7 8">IBT 23096</strain>
    </source>
</reference>
<evidence type="ECO:0008006" key="9">
    <source>
        <dbReference type="Google" id="ProtNLM"/>
    </source>
</evidence>
<feature type="region of interest" description="Disordered" evidence="5">
    <location>
        <begin position="462"/>
        <end position="540"/>
    </location>
</feature>
<dbReference type="InterPro" id="IPR015915">
    <property type="entry name" value="Kelch-typ_b-propeller"/>
</dbReference>
<dbReference type="OrthoDB" id="540004at2759"/>
<evidence type="ECO:0000256" key="1">
    <source>
        <dbReference type="ARBA" id="ARBA00004167"/>
    </source>
</evidence>
<evidence type="ECO:0000256" key="3">
    <source>
        <dbReference type="ARBA" id="ARBA00022989"/>
    </source>
</evidence>
<dbReference type="GO" id="GO:0016020">
    <property type="term" value="C:membrane"/>
    <property type="evidence" value="ECO:0007669"/>
    <property type="project" value="UniProtKB-SubCell"/>
</dbReference>
<feature type="compositionally biased region" description="Low complexity" evidence="5">
    <location>
        <begin position="402"/>
        <end position="430"/>
    </location>
</feature>
<evidence type="ECO:0000313" key="7">
    <source>
        <dbReference type="EMBL" id="PLB54733.1"/>
    </source>
</evidence>
<dbReference type="SUPFAM" id="SSF117281">
    <property type="entry name" value="Kelch motif"/>
    <property type="match status" value="1"/>
</dbReference>
<dbReference type="AlphaFoldDB" id="A0A2I2GPD4"/>
<feature type="compositionally biased region" description="Basic and acidic residues" evidence="5">
    <location>
        <begin position="510"/>
        <end position="540"/>
    </location>
</feature>
<sequence length="540" mass="58612">MDIGYPPMGIWTNKLHSAVSLCGHKQSNALHRWWINAIRDLQAIDLSRSWSNFDSSIFVSIPKPYNESHPSDYPSVLNNGASFSNGTDLFFYGGDISGRNGPDEPPSLSTWKYNIASDEWSKEGFGGSFFMRLSVSLTAQLDVDNKAYFLGGYVTPGGNPSLYGTNAPNYMVRGLLTLDQETLQWSNESSRAVGTWGTIADGYMSLIESVGEQGVLVAFGGFQRPIGFSMHGHVQDQKRERLHSPMENVTVYDIANSTWYTQPTTGDIPSWRMAGCSVMMPVFFYIRIKGGNDLRVKHQCKVIGHHMLVVGGTVPTDDSEYEPKPGSCDQGTFANGIGIFDLNHHNWRSDYDAGDMEKYTLGPKITDVIGGNTTGGATVSEPQDGFISDNLQAIFAKRNNRTSTASPNSLPTSTSSSTSTSTSSPGSSLSGGAIAGVVVSVVAGVSAVLGMAFFFIRSKRKRNSTTTGELPPGTVPQHPSEPVGAHLSEVHGSPKVVYEIEGSTVGTELMDEREPKPVEIDDSRRDMGGTERRSWSVLDK</sequence>
<protein>
    <recommendedName>
        <fullName evidence="9">Kelch repeat protein</fullName>
    </recommendedName>
</protein>
<accession>A0A2I2GPD4</accession>
<keyword evidence="8" id="KW-1185">Reference proteome</keyword>
<keyword evidence="3 6" id="KW-1133">Transmembrane helix</keyword>
<organism evidence="7 8">
    <name type="scientific">Aspergillus steynii IBT 23096</name>
    <dbReference type="NCBI Taxonomy" id="1392250"/>
    <lineage>
        <taxon>Eukaryota</taxon>
        <taxon>Fungi</taxon>
        <taxon>Dikarya</taxon>
        <taxon>Ascomycota</taxon>
        <taxon>Pezizomycotina</taxon>
        <taxon>Eurotiomycetes</taxon>
        <taxon>Eurotiomycetidae</taxon>
        <taxon>Eurotiales</taxon>
        <taxon>Aspergillaceae</taxon>
        <taxon>Aspergillus</taxon>
        <taxon>Aspergillus subgen. Circumdati</taxon>
    </lineage>
</organism>
<evidence type="ECO:0000256" key="4">
    <source>
        <dbReference type="ARBA" id="ARBA00023136"/>
    </source>
</evidence>
<comment type="caution">
    <text evidence="7">The sequence shown here is derived from an EMBL/GenBank/DDBJ whole genome shotgun (WGS) entry which is preliminary data.</text>
</comment>
<dbReference type="PANTHER" id="PTHR15549:SF26">
    <property type="entry name" value="AXIAL BUDDING PATTERN PROTEIN 2-RELATED"/>
    <property type="match status" value="1"/>
</dbReference>
<evidence type="ECO:0000256" key="6">
    <source>
        <dbReference type="SAM" id="Phobius"/>
    </source>
</evidence>
<dbReference type="STRING" id="1392250.A0A2I2GPD4"/>